<feature type="region of interest" description="Disordered" evidence="1">
    <location>
        <begin position="165"/>
        <end position="310"/>
    </location>
</feature>
<feature type="compositionally biased region" description="Basic and acidic residues" evidence="1">
    <location>
        <begin position="244"/>
        <end position="254"/>
    </location>
</feature>
<feature type="region of interest" description="Disordered" evidence="1">
    <location>
        <begin position="89"/>
        <end position="116"/>
    </location>
</feature>
<dbReference type="OrthoDB" id="2159131at2759"/>
<dbReference type="AlphaFoldDB" id="A0A8H5CS69"/>
<reference evidence="2 3" key="1">
    <citation type="journal article" date="2020" name="ISME J.">
        <title>Uncovering the hidden diversity of litter-decomposition mechanisms in mushroom-forming fungi.</title>
        <authorList>
            <person name="Floudas D."/>
            <person name="Bentzer J."/>
            <person name="Ahren D."/>
            <person name="Johansson T."/>
            <person name="Persson P."/>
            <person name="Tunlid A."/>
        </authorList>
    </citation>
    <scope>NUCLEOTIDE SEQUENCE [LARGE SCALE GENOMIC DNA]</scope>
    <source>
        <strain evidence="2 3">CBS 146.42</strain>
    </source>
</reference>
<dbReference type="Proteomes" id="UP000559027">
    <property type="component" value="Unassembled WGS sequence"/>
</dbReference>
<feature type="compositionally biased region" description="Basic and acidic residues" evidence="1">
    <location>
        <begin position="181"/>
        <end position="195"/>
    </location>
</feature>
<dbReference type="PANTHER" id="PTHR22093:SF0">
    <property type="entry name" value="LEUKOCYTE RECEPTOR CLUSTER MEMBER 1"/>
    <property type="match status" value="1"/>
</dbReference>
<dbReference type="EMBL" id="JAACJO010000036">
    <property type="protein sequence ID" value="KAF5346073.1"/>
    <property type="molecule type" value="Genomic_DNA"/>
</dbReference>
<protein>
    <recommendedName>
        <fullName evidence="4">CBF1-interacting co-repressor CIR N-terminal domain-containing protein</fullName>
    </recommendedName>
</protein>
<organism evidence="2 3">
    <name type="scientific">Leucocoprinus leucothites</name>
    <dbReference type="NCBI Taxonomy" id="201217"/>
    <lineage>
        <taxon>Eukaryota</taxon>
        <taxon>Fungi</taxon>
        <taxon>Dikarya</taxon>
        <taxon>Basidiomycota</taxon>
        <taxon>Agaricomycotina</taxon>
        <taxon>Agaricomycetes</taxon>
        <taxon>Agaricomycetidae</taxon>
        <taxon>Agaricales</taxon>
        <taxon>Agaricineae</taxon>
        <taxon>Agaricaceae</taxon>
        <taxon>Leucocoprinus</taxon>
    </lineage>
</organism>
<dbReference type="PANTHER" id="PTHR22093">
    <property type="entry name" value="LEUKOCYTE RECEPTOR CLUSTER LRC MEMBER 1"/>
    <property type="match status" value="1"/>
</dbReference>
<accession>A0A8H5CS69</accession>
<sequence>MADSSSGDALTSKTRFLFESYIFISVQMIRRRPSPRVSMRRSLVAGSCISSIMALWNGRSVDIVVKGRMMLADSEARMDLLRQKAGLEERQKKQFKHADESEPEQQPERISAGGELPTINGHINLFHDVEQDMVAALTVAKKAESKAAERGVKLAPDEKELKRWYTRRHREESQADDGDEDRSRREAQRKYKHDPLTNIEQQLASRSQSSSSTSSKSHSRPRPRSSYPPTSSSSSADPSVQARLQRESSERERALALIQRKKKELEGNMTPSTVYGGDDEGYRDVYNRQEVEDAHRHRDRRRHWDRRRDW</sequence>
<evidence type="ECO:0000256" key="1">
    <source>
        <dbReference type="SAM" id="MobiDB-lite"/>
    </source>
</evidence>
<gene>
    <name evidence="2" type="ORF">D9756_010831</name>
</gene>
<feature type="compositionally biased region" description="Basic and acidic residues" evidence="1">
    <location>
        <begin position="280"/>
        <end position="296"/>
    </location>
</feature>
<feature type="compositionally biased region" description="Basic and acidic residues" evidence="1">
    <location>
        <begin position="89"/>
        <end position="100"/>
    </location>
</feature>
<comment type="caution">
    <text evidence="2">The sequence shown here is derived from an EMBL/GenBank/DDBJ whole genome shotgun (WGS) entry which is preliminary data.</text>
</comment>
<proteinExistence type="predicted"/>
<name>A0A8H5CS69_9AGAR</name>
<feature type="compositionally biased region" description="Low complexity" evidence="1">
    <location>
        <begin position="224"/>
        <end position="239"/>
    </location>
</feature>
<keyword evidence="3" id="KW-1185">Reference proteome</keyword>
<evidence type="ECO:0008006" key="4">
    <source>
        <dbReference type="Google" id="ProtNLM"/>
    </source>
</evidence>
<dbReference type="InterPro" id="IPR039875">
    <property type="entry name" value="LENG1-like"/>
</dbReference>
<evidence type="ECO:0000313" key="2">
    <source>
        <dbReference type="EMBL" id="KAF5346073.1"/>
    </source>
</evidence>
<feature type="compositionally biased region" description="Basic residues" evidence="1">
    <location>
        <begin position="297"/>
        <end position="310"/>
    </location>
</feature>
<evidence type="ECO:0000313" key="3">
    <source>
        <dbReference type="Proteomes" id="UP000559027"/>
    </source>
</evidence>
<feature type="compositionally biased region" description="Low complexity" evidence="1">
    <location>
        <begin position="205"/>
        <end position="216"/>
    </location>
</feature>